<dbReference type="InterPro" id="IPR010982">
    <property type="entry name" value="Lambda_DNA-bd_dom_sf"/>
</dbReference>
<dbReference type="Proteomes" id="UP000288127">
    <property type="component" value="Unassembled WGS sequence"/>
</dbReference>
<sequence length="66" mass="7736">MIELRLHVVMAERRINMTDLEKLSGVNRNTLHRMYHGKAARVDLEVIDKLCHALKCEPGDLFNYEK</sequence>
<dbReference type="PANTHER" id="PTHR37301:SF1">
    <property type="entry name" value="DNA-BINDING PROTEIN"/>
    <property type="match status" value="1"/>
</dbReference>
<feature type="domain" description="HTH cro/C1-type" evidence="1">
    <location>
        <begin position="12"/>
        <end position="61"/>
    </location>
</feature>
<comment type="caution">
    <text evidence="2">The sequence shown here is derived from an EMBL/GenBank/DDBJ whole genome shotgun (WGS) entry which is preliminary data.</text>
</comment>
<name>A0A432YJD4_9GAMM</name>
<dbReference type="InterPro" id="IPR001387">
    <property type="entry name" value="Cro/C1-type_HTH"/>
</dbReference>
<accession>A0A432YJD4</accession>
<organism evidence="2 3">
    <name type="scientific">Pseudidiomarina marina</name>
    <dbReference type="NCBI Taxonomy" id="502366"/>
    <lineage>
        <taxon>Bacteria</taxon>
        <taxon>Pseudomonadati</taxon>
        <taxon>Pseudomonadota</taxon>
        <taxon>Gammaproteobacteria</taxon>
        <taxon>Alteromonadales</taxon>
        <taxon>Idiomarinaceae</taxon>
        <taxon>Pseudidiomarina</taxon>
    </lineage>
</organism>
<evidence type="ECO:0000259" key="1">
    <source>
        <dbReference type="PROSITE" id="PS50943"/>
    </source>
</evidence>
<dbReference type="GO" id="GO:0003677">
    <property type="term" value="F:DNA binding"/>
    <property type="evidence" value="ECO:0007669"/>
    <property type="project" value="InterPro"/>
</dbReference>
<gene>
    <name evidence="2" type="ORF">CWI76_01920</name>
</gene>
<reference evidence="3" key="1">
    <citation type="journal article" date="2018" name="Front. Microbiol.">
        <title>Genome-Based Analysis Reveals the Taxonomy and Diversity of the Family Idiomarinaceae.</title>
        <authorList>
            <person name="Liu Y."/>
            <person name="Lai Q."/>
            <person name="Shao Z."/>
        </authorList>
    </citation>
    <scope>NUCLEOTIDE SEQUENCE [LARGE SCALE GENOMIC DNA]</scope>
    <source>
        <strain evidence="3">PIM1</strain>
    </source>
</reference>
<protein>
    <submittedName>
        <fullName evidence="2">XRE family transcriptional regulator</fullName>
    </submittedName>
</protein>
<dbReference type="SMART" id="SM00530">
    <property type="entry name" value="HTH_XRE"/>
    <property type="match status" value="1"/>
</dbReference>
<dbReference type="RefSeq" id="WP_126758682.1">
    <property type="nucleotide sequence ID" value="NZ_PIPZ01000001.1"/>
</dbReference>
<dbReference type="PANTHER" id="PTHR37301">
    <property type="entry name" value="DNA-BINDING PROTEIN-RELATED"/>
    <property type="match status" value="1"/>
</dbReference>
<evidence type="ECO:0000313" key="3">
    <source>
        <dbReference type="Proteomes" id="UP000288127"/>
    </source>
</evidence>
<dbReference type="EMBL" id="PIPZ01000001">
    <property type="protein sequence ID" value="RUO61050.1"/>
    <property type="molecule type" value="Genomic_DNA"/>
</dbReference>
<dbReference type="AlphaFoldDB" id="A0A432YJD4"/>
<dbReference type="Gene3D" id="1.10.260.40">
    <property type="entry name" value="lambda repressor-like DNA-binding domains"/>
    <property type="match status" value="1"/>
</dbReference>
<evidence type="ECO:0000313" key="2">
    <source>
        <dbReference type="EMBL" id="RUO61050.1"/>
    </source>
</evidence>
<keyword evidence="3" id="KW-1185">Reference proteome</keyword>
<dbReference type="Pfam" id="PF13443">
    <property type="entry name" value="HTH_26"/>
    <property type="match status" value="1"/>
</dbReference>
<proteinExistence type="predicted"/>
<dbReference type="OrthoDB" id="9805309at2"/>
<dbReference type="PROSITE" id="PS50943">
    <property type="entry name" value="HTH_CROC1"/>
    <property type="match status" value="1"/>
</dbReference>
<dbReference type="SUPFAM" id="SSF47413">
    <property type="entry name" value="lambda repressor-like DNA-binding domains"/>
    <property type="match status" value="1"/>
</dbReference>